<sequence>MKQNTNGPQLIDTTFYSIGFPFEDQELLVTRTHYLSLIEGYLEKSTNVVFLEGDTGAGKTTILGQYAKQKFKECISVFFNPLNSLDYNMEFFCENIVLQLRHLLGENVDANSNEHINQDTYRTTTFQVRKKYKNSNKKITLIIDGLENKGSDDIIKEILDQLPYGNEIFNFVITSDSSFKSNYFKNRNVNAKTITVTGFSEREMEDFLGFAIEDKRSIFKVTKGFPGRLKTLKRILATGEYSLNDISENSQYNDWINLDCQNVDLNNSRITAVLSLVALSDIAFSVNDIAQILLMDEIETKHLIELSSVLEVGNKVQFISFDYRKYFVNNLRTYKKRVEELLINHYKAIHSPLAMVELPRLYSEKQEWKNVIDVFDDEYSNRIIDSTESIIEVNRSLLFGLKAAQNLSSTPDMYRFALESSMIHELDNFLFWESEVNARIAIKDFSGAISLAECAILKIDRFQLLSLIARKQKEIQKYVDEDLVSLIQEIYLNTDFSTAGSKIYDIVANLIYGIPNLAIEIIEKSSGSTVDTGINDWIVAKLSVAAIDSSIKEKEDPEKSKTMQALEKMGNEDSQKISKAISMLVGNYSGGKVLDDAKRISDSTERLRLLRLWLVNNRSNDSNLGQVIRVALDELVASTSEGTYTLDNLKELSDRLPFVKDKKILDELYYRFKQIEKSTLKAGLTRNKIIYRLNLFHTEYNLNDVLAFDSLKSIITEAEKIDDTLIQLESYAEIYCKLNWINSNQYRQQYNFAYSRILRLSEILFNSTANHSALIKVTIKTIGKQNPVLALKIVTLINLQWKRESARHNILDAYLKNGIKRINIDLLIEIQKSFEFPKSHERFCIAILDRYSEASSLPSEVIKRVLPIFNIASKIKSPSGRTYAFVKAYQVIGLNDYWKNKLADRYENLIKASLKKIETEWERIDVGFSVCADTSQTNIDFAKVIFDETSIVKNDNWIDSNHVAKTYILSLKLVILAMSGLMATDDLKENEVKIFGELIDRIPSESERIKLWTELAFYAYSYDNYLSLAKRICDNNISPILDSLIRKDLDVSQLLDSFTLVYVFMQTLAIEKIEKLPEELKERVYDNICSFYVTAENPFVEYDSHNNNYNPNFTDLSNAIELLKRMSTDFLIYGQVTAITKGVAENRKLSRPQIAEFVSNLTKIISTKLPDKRNIKHKGYSLLAQVKVDRINKDLPNVAAHWTAVISTANQISNLSDRIFVKSILLEDLPWDRLPNQLQTEVYQGIVDEIENLTSYFEYVQRVADVSEAMFSVNKTKWKDIIKKAFHVCNQIEGGSSAYKSQQKILDTIYRLDSAYAKELVKIASEGESPYRFNKLLQRRMEYHDTVKKINEGRTLEERDKENKRNTVDAIAGSLRLISSGKIPSKKFLDASSFLFLGNSLPLHEVYPVYQYYLFNCAQTYKTKQTKGPIANLHKENFKKAVNSTNLIRILSYRKKGVESTFRQFFIDEEFATNLAVKPGSREEALSFIRTWLSDQMQDFLIIADPYFEKEDLDLLKIVNDVNKDVSVSILGSLNGYDSMVEQNFKEYWKKISSIEPPFTHVYFCWIPEDGNGTPFHDRWIITKDSGLRLGTSVNSVGRKKESEISIMTTNDAFRIKEQQLSEYLQMRKRHVNGFRVTYKTFSL</sequence>
<gene>
    <name evidence="1" type="ORF">HGH91_07525</name>
</gene>
<evidence type="ECO:0000313" key="2">
    <source>
        <dbReference type="Proteomes" id="UP000552864"/>
    </source>
</evidence>
<comment type="caution">
    <text evidence="1">The sequence shown here is derived from an EMBL/GenBank/DDBJ whole genome shotgun (WGS) entry which is preliminary data.</text>
</comment>
<dbReference type="SUPFAM" id="SSF52540">
    <property type="entry name" value="P-loop containing nucleoside triphosphate hydrolases"/>
    <property type="match status" value="1"/>
</dbReference>
<evidence type="ECO:0000313" key="1">
    <source>
        <dbReference type="EMBL" id="NLR78469.1"/>
    </source>
</evidence>
<accession>A0A847SMR5</accession>
<name>A0A847SMR5_9BACT</name>
<proteinExistence type="predicted"/>
<organism evidence="1 2">
    <name type="scientific">Chitinophaga eiseniae</name>
    <dbReference type="NCBI Taxonomy" id="634771"/>
    <lineage>
        <taxon>Bacteria</taxon>
        <taxon>Pseudomonadati</taxon>
        <taxon>Bacteroidota</taxon>
        <taxon>Chitinophagia</taxon>
        <taxon>Chitinophagales</taxon>
        <taxon>Chitinophagaceae</taxon>
        <taxon>Chitinophaga</taxon>
    </lineage>
</organism>
<dbReference type="Gene3D" id="3.40.50.300">
    <property type="entry name" value="P-loop containing nucleotide triphosphate hydrolases"/>
    <property type="match status" value="1"/>
</dbReference>
<keyword evidence="2" id="KW-1185">Reference proteome</keyword>
<dbReference type="InterPro" id="IPR027417">
    <property type="entry name" value="P-loop_NTPase"/>
</dbReference>
<reference evidence="1 2" key="1">
    <citation type="submission" date="2020-04" db="EMBL/GenBank/DDBJ databases">
        <authorList>
            <person name="Yin C."/>
        </authorList>
    </citation>
    <scope>NUCLEOTIDE SEQUENCE [LARGE SCALE GENOMIC DNA]</scope>
    <source>
        <strain evidence="1 2">Ak56</strain>
    </source>
</reference>
<dbReference type="EMBL" id="JABAHZ010000001">
    <property type="protein sequence ID" value="NLR78469.1"/>
    <property type="molecule type" value="Genomic_DNA"/>
</dbReference>
<dbReference type="Proteomes" id="UP000552864">
    <property type="component" value="Unassembled WGS sequence"/>
</dbReference>
<protein>
    <submittedName>
        <fullName evidence="1">Uncharacterized protein</fullName>
    </submittedName>
</protein>
<dbReference type="RefSeq" id="WP_168737803.1">
    <property type="nucleotide sequence ID" value="NZ_JABAHZ010000001.1"/>
</dbReference>